<keyword evidence="2" id="KW-1185">Reference proteome</keyword>
<dbReference type="Proteomes" id="UP001176961">
    <property type="component" value="Unassembled WGS sequence"/>
</dbReference>
<protein>
    <submittedName>
        <fullName evidence="1">Uncharacterized protein</fullName>
    </submittedName>
</protein>
<sequence length="72" mass="8111">MQLCRSMIAQRCPVRNIIPKQGQVSQEQSLTSRLVVPAVRLFDIHGRSRNVFPIIGCHDLRDLGLGDANEKK</sequence>
<reference evidence="1" key="1">
    <citation type="submission" date="2023-07" db="EMBL/GenBank/DDBJ databases">
        <authorList>
            <consortium name="CYATHOMIX"/>
        </authorList>
    </citation>
    <scope>NUCLEOTIDE SEQUENCE</scope>
    <source>
        <strain evidence="1">N/A</strain>
    </source>
</reference>
<comment type="caution">
    <text evidence="1">The sequence shown here is derived from an EMBL/GenBank/DDBJ whole genome shotgun (WGS) entry which is preliminary data.</text>
</comment>
<accession>A0AA36HCJ9</accession>
<evidence type="ECO:0000313" key="1">
    <source>
        <dbReference type="EMBL" id="CAJ0608319.1"/>
    </source>
</evidence>
<gene>
    <name evidence="1" type="ORF">CYNAS_LOCUS20302</name>
</gene>
<organism evidence="1 2">
    <name type="scientific">Cylicocyclus nassatus</name>
    <name type="common">Nematode worm</name>
    <dbReference type="NCBI Taxonomy" id="53992"/>
    <lineage>
        <taxon>Eukaryota</taxon>
        <taxon>Metazoa</taxon>
        <taxon>Ecdysozoa</taxon>
        <taxon>Nematoda</taxon>
        <taxon>Chromadorea</taxon>
        <taxon>Rhabditida</taxon>
        <taxon>Rhabditina</taxon>
        <taxon>Rhabditomorpha</taxon>
        <taxon>Strongyloidea</taxon>
        <taxon>Strongylidae</taxon>
        <taxon>Cylicocyclus</taxon>
    </lineage>
</organism>
<dbReference type="AlphaFoldDB" id="A0AA36HCJ9"/>
<dbReference type="EMBL" id="CATQJL010000316">
    <property type="protein sequence ID" value="CAJ0608319.1"/>
    <property type="molecule type" value="Genomic_DNA"/>
</dbReference>
<proteinExistence type="predicted"/>
<evidence type="ECO:0000313" key="2">
    <source>
        <dbReference type="Proteomes" id="UP001176961"/>
    </source>
</evidence>
<name>A0AA36HCJ9_CYLNA</name>